<dbReference type="AlphaFoldDB" id="A0A822MTK9"/>
<keyword evidence="2" id="KW-0479">Metal-binding</keyword>
<dbReference type="RefSeq" id="WP_055318675.1">
    <property type="nucleotide sequence ID" value="NZ_CAWQCV010000149.1"/>
</dbReference>
<accession>A0A822MTK9</accession>
<evidence type="ECO:0000313" key="7">
    <source>
        <dbReference type="Proteomes" id="UP000049495"/>
    </source>
</evidence>
<name>A0A822MTK9_9VIBR</name>
<evidence type="ECO:0000256" key="4">
    <source>
        <dbReference type="ARBA" id="ARBA00022833"/>
    </source>
</evidence>
<dbReference type="GO" id="GO:0006508">
    <property type="term" value="P:proteolysis"/>
    <property type="evidence" value="ECO:0007669"/>
    <property type="project" value="UniProtKB-KW"/>
</dbReference>
<dbReference type="EMBL" id="CCJV01000043">
    <property type="protein sequence ID" value="CDT04091.1"/>
    <property type="molecule type" value="Genomic_DNA"/>
</dbReference>
<dbReference type="Pfam" id="PF04002">
    <property type="entry name" value="RadC"/>
    <property type="match status" value="1"/>
</dbReference>
<dbReference type="PROSITE" id="PS01302">
    <property type="entry name" value="UPF0758"/>
    <property type="match status" value="1"/>
</dbReference>
<organism evidence="6 7">
    <name type="scientific">Vibrio crassostreae</name>
    <dbReference type="NCBI Taxonomy" id="246167"/>
    <lineage>
        <taxon>Bacteria</taxon>
        <taxon>Pseudomonadati</taxon>
        <taxon>Pseudomonadota</taxon>
        <taxon>Gammaproteobacteria</taxon>
        <taxon>Vibrionales</taxon>
        <taxon>Vibrionaceae</taxon>
        <taxon>Vibrio</taxon>
    </lineage>
</organism>
<evidence type="ECO:0000256" key="1">
    <source>
        <dbReference type="ARBA" id="ARBA00022670"/>
    </source>
</evidence>
<dbReference type="InterPro" id="IPR001405">
    <property type="entry name" value="UPF0758"/>
</dbReference>
<keyword evidence="4" id="KW-0862">Zinc</keyword>
<dbReference type="PANTHER" id="PTHR30471">
    <property type="entry name" value="DNA REPAIR PROTEIN RADC"/>
    <property type="match status" value="1"/>
</dbReference>
<dbReference type="CDD" id="cd08071">
    <property type="entry name" value="MPN_DUF2466"/>
    <property type="match status" value="1"/>
</dbReference>
<evidence type="ECO:0000313" key="6">
    <source>
        <dbReference type="EMBL" id="CDT04091.1"/>
    </source>
</evidence>
<keyword evidence="5" id="KW-0482">Metalloprotease</keyword>
<dbReference type="InterPro" id="IPR025657">
    <property type="entry name" value="RadC_JAB"/>
</dbReference>
<dbReference type="NCBIfam" id="TIGR00608">
    <property type="entry name" value="radc"/>
    <property type="match status" value="1"/>
</dbReference>
<dbReference type="Proteomes" id="UP000049495">
    <property type="component" value="Unassembled WGS sequence"/>
</dbReference>
<dbReference type="Gene3D" id="3.40.140.10">
    <property type="entry name" value="Cytidine Deaminase, domain 2"/>
    <property type="match status" value="1"/>
</dbReference>
<keyword evidence="1" id="KW-0645">Protease</keyword>
<keyword evidence="3" id="KW-0378">Hydrolase</keyword>
<evidence type="ECO:0000256" key="5">
    <source>
        <dbReference type="ARBA" id="ARBA00023049"/>
    </source>
</evidence>
<dbReference type="PANTHER" id="PTHR30471:SF6">
    <property type="entry name" value="UPF0758 PROTEIN VC_0510"/>
    <property type="match status" value="1"/>
</dbReference>
<proteinExistence type="predicted"/>
<dbReference type="SUPFAM" id="SSF102712">
    <property type="entry name" value="JAB1/MPN domain"/>
    <property type="match status" value="1"/>
</dbReference>
<comment type="caution">
    <text evidence="6">The sequence shown here is derived from an EMBL/GenBank/DDBJ whole genome shotgun (WGS) entry which is preliminary data.</text>
</comment>
<dbReference type="GO" id="GO:0008237">
    <property type="term" value="F:metallopeptidase activity"/>
    <property type="evidence" value="ECO:0007669"/>
    <property type="project" value="UniProtKB-KW"/>
</dbReference>
<dbReference type="InterPro" id="IPR037518">
    <property type="entry name" value="MPN"/>
</dbReference>
<dbReference type="PROSITE" id="PS50249">
    <property type="entry name" value="MPN"/>
    <property type="match status" value="1"/>
</dbReference>
<gene>
    <name evidence="6" type="ORF">VCR5J5_1370257</name>
</gene>
<reference evidence="7" key="1">
    <citation type="submission" date="2014-06" db="EMBL/GenBank/DDBJ databases">
        <authorList>
            <person name="Le Roux Frederique"/>
        </authorList>
    </citation>
    <scope>NUCLEOTIDE SEQUENCE [LARGE SCALE GENOMIC DNA]</scope>
    <source>
        <strain evidence="7">J5-5</strain>
    </source>
</reference>
<evidence type="ECO:0000256" key="2">
    <source>
        <dbReference type="ARBA" id="ARBA00022723"/>
    </source>
</evidence>
<dbReference type="InterPro" id="IPR020891">
    <property type="entry name" value="UPF0758_CS"/>
</dbReference>
<sequence>METLYTFNAPVTEHQILEKAVEILESRLMSGDAFTRPNDTKAFLRCKLGEYEREVFGVMLLNNQHQLIEFNELFFGTIDSASVYPREVVKLVLERNASAVIFAHNHPSGDATPSQADRRITERLKDALALVDVRVLDHIVVGSDCVSFAERGLL</sequence>
<evidence type="ECO:0000256" key="3">
    <source>
        <dbReference type="ARBA" id="ARBA00022801"/>
    </source>
</evidence>
<protein>
    <submittedName>
        <fullName evidence="6">DNA repair protein prophage protein</fullName>
    </submittedName>
</protein>
<dbReference type="GeneID" id="69649128"/>
<dbReference type="GO" id="GO:0046872">
    <property type="term" value="F:metal ion binding"/>
    <property type="evidence" value="ECO:0007669"/>
    <property type="project" value="UniProtKB-KW"/>
</dbReference>